<proteinExistence type="inferred from homology"/>
<dbReference type="AlphaFoldDB" id="A0A9W8ZRU9"/>
<comment type="similarity">
    <text evidence="1">Belongs to the short-chain dehydrogenases/reductases (SDR) family.</text>
</comment>
<dbReference type="SUPFAM" id="SSF51735">
    <property type="entry name" value="NAD(P)-binding Rossmann-fold domains"/>
    <property type="match status" value="1"/>
</dbReference>
<dbReference type="Gene3D" id="3.40.50.720">
    <property type="entry name" value="NAD(P)-binding Rossmann-like Domain"/>
    <property type="match status" value="1"/>
</dbReference>
<evidence type="ECO:0000256" key="3">
    <source>
        <dbReference type="ARBA" id="ARBA00023002"/>
    </source>
</evidence>
<keyword evidence="3" id="KW-0560">Oxidoreductase</keyword>
<dbReference type="InterPro" id="IPR036291">
    <property type="entry name" value="NAD(P)-bd_dom_sf"/>
</dbReference>
<dbReference type="EMBL" id="JANVFS010000059">
    <property type="protein sequence ID" value="KAJ4464448.1"/>
    <property type="molecule type" value="Genomic_DNA"/>
</dbReference>
<gene>
    <name evidence="5" type="ORF">C8J55DRAFT_442423</name>
    <name evidence="4" type="ORF">C8J55DRAFT_442467</name>
</gene>
<dbReference type="InterPro" id="IPR020904">
    <property type="entry name" value="Sc_DH/Rdtase_CS"/>
</dbReference>
<dbReference type="Pfam" id="PF00106">
    <property type="entry name" value="adh_short"/>
    <property type="match status" value="1"/>
</dbReference>
<evidence type="ECO:0000313" key="4">
    <source>
        <dbReference type="EMBL" id="KAJ4464448.1"/>
    </source>
</evidence>
<protein>
    <submittedName>
        <fullName evidence="5">Oxidoreductase</fullName>
    </submittedName>
</protein>
<organism evidence="5 6">
    <name type="scientific">Lentinula lateritia</name>
    <dbReference type="NCBI Taxonomy" id="40482"/>
    <lineage>
        <taxon>Eukaryota</taxon>
        <taxon>Fungi</taxon>
        <taxon>Dikarya</taxon>
        <taxon>Basidiomycota</taxon>
        <taxon>Agaricomycotina</taxon>
        <taxon>Agaricomycetes</taxon>
        <taxon>Agaricomycetidae</taxon>
        <taxon>Agaricales</taxon>
        <taxon>Marasmiineae</taxon>
        <taxon>Omphalotaceae</taxon>
        <taxon>Lentinula</taxon>
    </lineage>
</organism>
<keyword evidence="2" id="KW-0521">NADP</keyword>
<sequence>MELRRSGYGQLTPTTHHDTYPYIDPSQYNMTGRVIFISGATKGIGRAAALSFAKAGVSGIVIAGRSVDLLHTLEAEIIMTCKHYKRPAVKVLRAMIDICDSLTIESAMAKTREVFGHIDILVNSAATVDQPVPISASNSGDWSFTLDTNVTGTYHLIKAALLLMNQDSNAPPQMIINLVSAIINMPTSRSSAYTISKLALLRMTEMFQTDLEDTPVCVVGLHPGFVLTDATKELSEDIQAYLIDSPMLAADTMVWLARDRRPWLNGRYISCNWDMGELQKMKEEIVAQDKMKFKMLL</sequence>
<evidence type="ECO:0000256" key="2">
    <source>
        <dbReference type="ARBA" id="ARBA00022857"/>
    </source>
</evidence>
<dbReference type="PANTHER" id="PTHR42760:SF37">
    <property type="entry name" value="CLAVALDEHYDE DEHYDROGENASE"/>
    <property type="match status" value="1"/>
</dbReference>
<dbReference type="GO" id="GO:0016616">
    <property type="term" value="F:oxidoreductase activity, acting on the CH-OH group of donors, NAD or NADP as acceptor"/>
    <property type="evidence" value="ECO:0007669"/>
    <property type="project" value="TreeGrafter"/>
</dbReference>
<dbReference type="PRINTS" id="PR00081">
    <property type="entry name" value="GDHRDH"/>
</dbReference>
<evidence type="ECO:0000256" key="1">
    <source>
        <dbReference type="ARBA" id="ARBA00006484"/>
    </source>
</evidence>
<name>A0A9W8ZRU9_9AGAR</name>
<dbReference type="PROSITE" id="PS00061">
    <property type="entry name" value="ADH_SHORT"/>
    <property type="match status" value="1"/>
</dbReference>
<comment type="caution">
    <text evidence="5">The sequence shown here is derived from an EMBL/GenBank/DDBJ whole genome shotgun (WGS) entry which is preliminary data.</text>
</comment>
<dbReference type="Proteomes" id="UP001150238">
    <property type="component" value="Unassembled WGS sequence"/>
</dbReference>
<dbReference type="PANTHER" id="PTHR42760">
    <property type="entry name" value="SHORT-CHAIN DEHYDROGENASES/REDUCTASES FAMILY MEMBER"/>
    <property type="match status" value="1"/>
</dbReference>
<reference evidence="5" key="1">
    <citation type="submission" date="2022-08" db="EMBL/GenBank/DDBJ databases">
        <authorList>
            <consortium name="DOE Joint Genome Institute"/>
            <person name="Min B."/>
            <person name="Riley R."/>
            <person name="Sierra-Patev S."/>
            <person name="Naranjo-Ortiz M."/>
            <person name="Looney B."/>
            <person name="Konkel Z."/>
            <person name="Slot J.C."/>
            <person name="Sakamoto Y."/>
            <person name="Steenwyk J.L."/>
            <person name="Rokas A."/>
            <person name="Carro J."/>
            <person name="Camarero S."/>
            <person name="Ferreira P."/>
            <person name="Molpeceres G."/>
            <person name="Ruiz-Duenas F.J."/>
            <person name="Serrano A."/>
            <person name="Henrissat B."/>
            <person name="Drula E."/>
            <person name="Hughes K.W."/>
            <person name="Mata J.L."/>
            <person name="Ishikawa N.K."/>
            <person name="Vargas-Isla R."/>
            <person name="Ushijima S."/>
            <person name="Smith C.A."/>
            <person name="Ahrendt S."/>
            <person name="Andreopoulos W."/>
            <person name="He G."/>
            <person name="Labutti K."/>
            <person name="Lipzen A."/>
            <person name="Ng V."/>
            <person name="Sandor L."/>
            <person name="Barry K."/>
            <person name="Martinez A.T."/>
            <person name="Xiao Y."/>
            <person name="Gibbons J.G."/>
            <person name="Terashima K."/>
            <person name="Hibbett D.S."/>
            <person name="Grigoriev I.V."/>
        </authorList>
    </citation>
    <scope>NUCLEOTIDE SEQUENCE</scope>
    <source>
        <strain evidence="5">Sp2 HRB7682 ss15</strain>
    </source>
</reference>
<evidence type="ECO:0000313" key="6">
    <source>
        <dbReference type="Proteomes" id="UP001150238"/>
    </source>
</evidence>
<dbReference type="EMBL" id="JANVFS010000059">
    <property type="protein sequence ID" value="KAJ4464451.1"/>
    <property type="molecule type" value="Genomic_DNA"/>
</dbReference>
<reference evidence="5" key="2">
    <citation type="journal article" date="2023" name="Proc. Natl. Acad. Sci. U.S.A.">
        <title>A global phylogenomic analysis of the shiitake genus Lentinula.</title>
        <authorList>
            <person name="Sierra-Patev S."/>
            <person name="Min B."/>
            <person name="Naranjo-Ortiz M."/>
            <person name="Looney B."/>
            <person name="Konkel Z."/>
            <person name="Slot J.C."/>
            <person name="Sakamoto Y."/>
            <person name="Steenwyk J.L."/>
            <person name="Rokas A."/>
            <person name="Carro J."/>
            <person name="Camarero S."/>
            <person name="Ferreira P."/>
            <person name="Molpeceres G."/>
            <person name="Ruiz-Duenas F.J."/>
            <person name="Serrano A."/>
            <person name="Henrissat B."/>
            <person name="Drula E."/>
            <person name="Hughes K.W."/>
            <person name="Mata J.L."/>
            <person name="Ishikawa N.K."/>
            <person name="Vargas-Isla R."/>
            <person name="Ushijima S."/>
            <person name="Smith C.A."/>
            <person name="Donoghue J."/>
            <person name="Ahrendt S."/>
            <person name="Andreopoulos W."/>
            <person name="He G."/>
            <person name="LaButti K."/>
            <person name="Lipzen A."/>
            <person name="Ng V."/>
            <person name="Riley R."/>
            <person name="Sandor L."/>
            <person name="Barry K."/>
            <person name="Martinez A.T."/>
            <person name="Xiao Y."/>
            <person name="Gibbons J.G."/>
            <person name="Terashima K."/>
            <person name="Grigoriev I.V."/>
            <person name="Hibbett D."/>
        </authorList>
    </citation>
    <scope>NUCLEOTIDE SEQUENCE</scope>
    <source>
        <strain evidence="5">Sp2 HRB7682 ss15</strain>
    </source>
</reference>
<dbReference type="CDD" id="cd05233">
    <property type="entry name" value="SDR_c"/>
    <property type="match status" value="1"/>
</dbReference>
<evidence type="ECO:0000313" key="5">
    <source>
        <dbReference type="EMBL" id="KAJ4464451.1"/>
    </source>
</evidence>
<dbReference type="InterPro" id="IPR002347">
    <property type="entry name" value="SDR_fam"/>
</dbReference>
<accession>A0A9W8ZRU9</accession>